<reference evidence="2" key="1">
    <citation type="submission" date="2023-04" db="EMBL/GenBank/DDBJ databases">
        <authorList>
            <consortium name="ELIXIR-Norway"/>
        </authorList>
    </citation>
    <scope>NUCLEOTIDE SEQUENCE [LARGE SCALE GENOMIC DNA]</scope>
</reference>
<organism evidence="2 3">
    <name type="scientific">Rangifer tarandus platyrhynchus</name>
    <name type="common">Svalbard reindeer</name>
    <dbReference type="NCBI Taxonomy" id="3082113"/>
    <lineage>
        <taxon>Eukaryota</taxon>
        <taxon>Metazoa</taxon>
        <taxon>Chordata</taxon>
        <taxon>Craniata</taxon>
        <taxon>Vertebrata</taxon>
        <taxon>Euteleostomi</taxon>
        <taxon>Mammalia</taxon>
        <taxon>Eutheria</taxon>
        <taxon>Laurasiatheria</taxon>
        <taxon>Artiodactyla</taxon>
        <taxon>Ruminantia</taxon>
        <taxon>Pecora</taxon>
        <taxon>Cervidae</taxon>
        <taxon>Odocoileinae</taxon>
        <taxon>Rangifer</taxon>
    </lineage>
</organism>
<evidence type="ECO:0000256" key="1">
    <source>
        <dbReference type="SAM" id="MobiDB-lite"/>
    </source>
</evidence>
<keyword evidence="3" id="KW-1185">Reference proteome</keyword>
<protein>
    <submittedName>
        <fullName evidence="2">Uncharacterized protein</fullName>
    </submittedName>
</protein>
<evidence type="ECO:0000313" key="3">
    <source>
        <dbReference type="Proteomes" id="UP001176941"/>
    </source>
</evidence>
<dbReference type="EMBL" id="OX459940">
    <property type="protein sequence ID" value="CAI9175051.1"/>
    <property type="molecule type" value="Genomic_DNA"/>
</dbReference>
<proteinExistence type="predicted"/>
<accession>A0ABN8ZS69</accession>
<evidence type="ECO:0000313" key="2">
    <source>
        <dbReference type="EMBL" id="CAI9175051.1"/>
    </source>
</evidence>
<sequence>MWDSSGHVSRQNDLELVAANISSCSALEFSVASPLEWGQGDGGLAGSPTAAGGSRSSPSTFEPGGGMSFPTLLDDPHWLNPLETGRSVGGMGLRKLVFAFRNPTAV</sequence>
<gene>
    <name evidence="2" type="ORF">MRATA1EN1_LOCUS24013</name>
</gene>
<feature type="region of interest" description="Disordered" evidence="1">
    <location>
        <begin position="38"/>
        <end position="69"/>
    </location>
</feature>
<dbReference type="Proteomes" id="UP001176941">
    <property type="component" value="Chromosome 4"/>
</dbReference>
<name>A0ABN8ZS69_RANTA</name>